<dbReference type="FunFam" id="3.30.70.270:FF:000001">
    <property type="entry name" value="Diguanylate cyclase domain protein"/>
    <property type="match status" value="1"/>
</dbReference>
<dbReference type="InterPro" id="IPR029787">
    <property type="entry name" value="Nucleotide_cyclase"/>
</dbReference>
<feature type="transmembrane region" description="Helical" evidence="13">
    <location>
        <begin position="293"/>
        <end position="315"/>
    </location>
</feature>
<comment type="caution">
    <text evidence="16">The sequence shown here is derived from an EMBL/GenBank/DDBJ whole genome shotgun (WGS) entry which is preliminary data.</text>
</comment>
<keyword evidence="6 13" id="KW-0812">Transmembrane</keyword>
<dbReference type="NCBIfam" id="TIGR00229">
    <property type="entry name" value="sensory_box"/>
    <property type="match status" value="1"/>
</dbReference>
<reference evidence="16" key="1">
    <citation type="submission" date="2022-07" db="EMBL/GenBank/DDBJ databases">
        <authorList>
            <person name="Criscuolo A."/>
        </authorList>
    </citation>
    <scope>NUCLEOTIDE SEQUENCE</scope>
    <source>
        <strain evidence="16">CIP103197</strain>
    </source>
</reference>
<evidence type="ECO:0000256" key="10">
    <source>
        <dbReference type="ARBA" id="ARBA00022989"/>
    </source>
</evidence>
<evidence type="ECO:0000256" key="4">
    <source>
        <dbReference type="ARBA" id="ARBA00022553"/>
    </source>
</evidence>
<feature type="domain" description="GGDEF" evidence="15">
    <location>
        <begin position="641"/>
        <end position="774"/>
    </location>
</feature>
<dbReference type="Pfam" id="PF13426">
    <property type="entry name" value="PAS_9"/>
    <property type="match status" value="1"/>
</dbReference>
<dbReference type="SUPFAM" id="SSF55785">
    <property type="entry name" value="PYP-like sensor domain (PAS domain)"/>
    <property type="match status" value="1"/>
</dbReference>
<dbReference type="EMBL" id="CAMAPB010000022">
    <property type="protein sequence ID" value="CAH9058121.1"/>
    <property type="molecule type" value="Genomic_DNA"/>
</dbReference>
<evidence type="ECO:0000256" key="2">
    <source>
        <dbReference type="ARBA" id="ARBA00004651"/>
    </source>
</evidence>
<keyword evidence="17" id="KW-1185">Reference proteome</keyword>
<evidence type="ECO:0000256" key="13">
    <source>
        <dbReference type="SAM" id="Phobius"/>
    </source>
</evidence>
<dbReference type="InterPro" id="IPR000014">
    <property type="entry name" value="PAS"/>
</dbReference>
<evidence type="ECO:0000256" key="9">
    <source>
        <dbReference type="ARBA" id="ARBA00022840"/>
    </source>
</evidence>
<dbReference type="InterPro" id="IPR035965">
    <property type="entry name" value="PAS-like_dom_sf"/>
</dbReference>
<dbReference type="GO" id="GO:0005886">
    <property type="term" value="C:plasma membrane"/>
    <property type="evidence" value="ECO:0007669"/>
    <property type="project" value="UniProtKB-SubCell"/>
</dbReference>
<sequence length="1043" mass="117772">MVQLSVRVLPYIYLDTIIFTASLKHQLYRLLMLICMPGIAVILITLWFSRDAALKESEKKVMHIADHLVLQQKNIIDDVQRLTLFLANKHINITKMSVNCPSYFLDLQTLYSNIANVSVYDRQGNIMCATNGNNQNINISDRQYFQHALTTKAFSIGSYQIGRSINAPSLAFASPILDENGEITGMLVAAIALQWWNSALNNLNLPNNSRAVITDSNGLVLAKFPFSADRLGKKITNEDLDHSQQAGIIYRGNDGASRIYNHTTLYKDNSGNQLSIYITQPVDKTIEQIDINFVKMVLGFLITILLLAVLARRLVNKSILNPIKSLTRAVNRLVAGNMPHYDEQPNSPELNKLYHRFKYMAETRLTAEASLKHKHDELNSLLNALPDAFLRVDANGNILDTGGCIKSLNYSHSTPPKKLSCLFSDANLKQVQGYLIPLNAPVTVELEQEQDNQFYEAKISPMKKADEFIIVISNITQRKQNQESLHLASLVYNNSSEGMAITDENGVIYDVNPAFCETTLYSRKEVLNKTVGILSSGKHDKQFYNYMWQSLNKTGRWQGEITNRRKNGELYVEWLTIDTIYDKNKVPTSRIAIFTDLTEKKQADELIWRQAHFDHLTDLPNRLELKERLNQRFANLTNADQKLVIMLLDIDHFKDINDTLGHHYGDRLLKLVSERIVQTAKEADFVARIGGDEFVIVFSDLHGSDNIKKIAKSLLLSLASTIFIEDEKVYISASIGIACAPDDGQNPEQLLKAADQAMYKAKNSGRNGFEFFSHDMRKDANARMQLLKDLRSAIELEQFELYYQPIVSLDDLHVHKAEGLIRWQHPEKGLISPADFIPLAEETRQINALGQFVFTEALQTLNDIKKHIQDEFQISINVSPVQLATTDSGIDDWYGMLETANLPASSIVAEITEGLMVNPEELTQSRLKALVKSGMQLALDDFGTGYSSLAYLQEMDTDYLKIDKRFVDNIQKNSQELALCEAIIMMAHQLGLKVIAEGIETKLQMDLLLEAGCDYGQGYLFSKPLHKASFMQLITTNQVISLK</sequence>
<evidence type="ECO:0000256" key="5">
    <source>
        <dbReference type="ARBA" id="ARBA00022679"/>
    </source>
</evidence>
<evidence type="ECO:0000256" key="8">
    <source>
        <dbReference type="ARBA" id="ARBA00022777"/>
    </source>
</evidence>
<keyword evidence="10 13" id="KW-1133">Transmembrane helix</keyword>
<dbReference type="NCBIfam" id="TIGR00254">
    <property type="entry name" value="GGDEF"/>
    <property type="match status" value="1"/>
</dbReference>
<evidence type="ECO:0000256" key="3">
    <source>
        <dbReference type="ARBA" id="ARBA00022475"/>
    </source>
</evidence>
<dbReference type="Pfam" id="PF02743">
    <property type="entry name" value="dCache_1"/>
    <property type="match status" value="1"/>
</dbReference>
<keyword evidence="8" id="KW-0418">Kinase</keyword>
<dbReference type="SMART" id="SM00086">
    <property type="entry name" value="PAC"/>
    <property type="match status" value="1"/>
</dbReference>
<dbReference type="PROSITE" id="PS50883">
    <property type="entry name" value="EAL"/>
    <property type="match status" value="1"/>
</dbReference>
<dbReference type="CDD" id="cd12914">
    <property type="entry name" value="PDC1_DGC_like"/>
    <property type="match status" value="1"/>
</dbReference>
<dbReference type="SMART" id="SM00091">
    <property type="entry name" value="PAS"/>
    <property type="match status" value="2"/>
</dbReference>
<dbReference type="CDD" id="cd01948">
    <property type="entry name" value="EAL"/>
    <property type="match status" value="1"/>
</dbReference>
<evidence type="ECO:0000256" key="11">
    <source>
        <dbReference type="ARBA" id="ARBA00023012"/>
    </source>
</evidence>
<dbReference type="CDD" id="cd00130">
    <property type="entry name" value="PAS"/>
    <property type="match status" value="1"/>
</dbReference>
<dbReference type="InterPro" id="IPR000160">
    <property type="entry name" value="GGDEF_dom"/>
</dbReference>
<proteinExistence type="predicted"/>
<evidence type="ECO:0000256" key="12">
    <source>
        <dbReference type="ARBA" id="ARBA00023136"/>
    </source>
</evidence>
<dbReference type="InterPro" id="IPR033479">
    <property type="entry name" value="dCache_1"/>
</dbReference>
<evidence type="ECO:0000256" key="1">
    <source>
        <dbReference type="ARBA" id="ARBA00001946"/>
    </source>
</evidence>
<protein>
    <recommendedName>
        <fullName evidence="18">Diguanylate phosphodiesterase</fullName>
    </recommendedName>
</protein>
<dbReference type="InterPro" id="IPR029151">
    <property type="entry name" value="Sensor-like_sf"/>
</dbReference>
<evidence type="ECO:0000256" key="7">
    <source>
        <dbReference type="ARBA" id="ARBA00022741"/>
    </source>
</evidence>
<dbReference type="SMART" id="SM00267">
    <property type="entry name" value="GGDEF"/>
    <property type="match status" value="1"/>
</dbReference>
<dbReference type="Proteomes" id="UP001152447">
    <property type="component" value="Unassembled WGS sequence"/>
</dbReference>
<organism evidence="16 17">
    <name type="scientific">Pseudoalteromonas haloplanktis</name>
    <name type="common">Alteromonas haloplanktis</name>
    <dbReference type="NCBI Taxonomy" id="228"/>
    <lineage>
        <taxon>Bacteria</taxon>
        <taxon>Pseudomonadati</taxon>
        <taxon>Pseudomonadota</taxon>
        <taxon>Gammaproteobacteria</taxon>
        <taxon>Alteromonadales</taxon>
        <taxon>Pseudoalteromonadaceae</taxon>
        <taxon>Pseudoalteromonas</taxon>
    </lineage>
</organism>
<comment type="subcellular location">
    <subcellularLocation>
        <location evidence="2">Cell membrane</location>
        <topology evidence="2">Multi-pass membrane protein</topology>
    </subcellularLocation>
</comment>
<dbReference type="InterPro" id="IPR043128">
    <property type="entry name" value="Rev_trsase/Diguanyl_cyclase"/>
</dbReference>
<feature type="transmembrane region" description="Helical" evidence="13">
    <location>
        <begin position="27"/>
        <end position="49"/>
    </location>
</feature>
<dbReference type="SUPFAM" id="SSF55073">
    <property type="entry name" value="Nucleotide cyclase"/>
    <property type="match status" value="1"/>
</dbReference>
<gene>
    <name evidence="16" type="ORF">PSEHALCIP103_01794</name>
</gene>
<evidence type="ECO:0000313" key="16">
    <source>
        <dbReference type="EMBL" id="CAH9058121.1"/>
    </source>
</evidence>
<dbReference type="InterPro" id="IPR052155">
    <property type="entry name" value="Biofilm_reg_signaling"/>
</dbReference>
<dbReference type="SMART" id="SM00052">
    <property type="entry name" value="EAL"/>
    <property type="match status" value="1"/>
</dbReference>
<evidence type="ECO:0000259" key="14">
    <source>
        <dbReference type="PROSITE" id="PS50883"/>
    </source>
</evidence>
<keyword evidence="9" id="KW-0067">ATP-binding</keyword>
<dbReference type="GO" id="GO:0016301">
    <property type="term" value="F:kinase activity"/>
    <property type="evidence" value="ECO:0007669"/>
    <property type="project" value="UniProtKB-KW"/>
</dbReference>
<dbReference type="Gene3D" id="3.30.450.20">
    <property type="entry name" value="PAS domain"/>
    <property type="match status" value="2"/>
</dbReference>
<evidence type="ECO:0000256" key="6">
    <source>
        <dbReference type="ARBA" id="ARBA00022692"/>
    </source>
</evidence>
<keyword evidence="12 13" id="KW-0472">Membrane</keyword>
<dbReference type="Gene3D" id="3.30.70.270">
    <property type="match status" value="1"/>
</dbReference>
<keyword evidence="3" id="KW-1003">Cell membrane</keyword>
<evidence type="ECO:0000313" key="17">
    <source>
        <dbReference type="Proteomes" id="UP001152447"/>
    </source>
</evidence>
<comment type="cofactor">
    <cofactor evidence="1">
        <name>Mg(2+)</name>
        <dbReference type="ChEBI" id="CHEBI:18420"/>
    </cofactor>
</comment>
<evidence type="ECO:0008006" key="18">
    <source>
        <dbReference type="Google" id="ProtNLM"/>
    </source>
</evidence>
<name>A0A9W4QXU0_PSEHA</name>
<dbReference type="CDD" id="cd01949">
    <property type="entry name" value="GGDEF"/>
    <property type="match status" value="1"/>
</dbReference>
<dbReference type="AlphaFoldDB" id="A0A9W4QXU0"/>
<accession>A0A9W4QXU0</accession>
<dbReference type="PROSITE" id="PS50887">
    <property type="entry name" value="GGDEF"/>
    <property type="match status" value="1"/>
</dbReference>
<keyword evidence="4" id="KW-0597">Phosphoprotein</keyword>
<keyword evidence="11" id="KW-0902">Two-component regulatory system</keyword>
<feature type="domain" description="EAL" evidence="14">
    <location>
        <begin position="783"/>
        <end position="1038"/>
    </location>
</feature>
<dbReference type="PANTHER" id="PTHR44757">
    <property type="entry name" value="DIGUANYLATE CYCLASE DGCP"/>
    <property type="match status" value="1"/>
</dbReference>
<keyword evidence="7" id="KW-0547">Nucleotide-binding</keyword>
<dbReference type="InterPro" id="IPR001633">
    <property type="entry name" value="EAL_dom"/>
</dbReference>
<dbReference type="GO" id="GO:0000160">
    <property type="term" value="P:phosphorelay signal transduction system"/>
    <property type="evidence" value="ECO:0007669"/>
    <property type="project" value="UniProtKB-KW"/>
</dbReference>
<dbReference type="PANTHER" id="PTHR44757:SF2">
    <property type="entry name" value="BIOFILM ARCHITECTURE MAINTENANCE PROTEIN MBAA"/>
    <property type="match status" value="1"/>
</dbReference>
<dbReference type="SUPFAM" id="SSF141868">
    <property type="entry name" value="EAL domain-like"/>
    <property type="match status" value="1"/>
</dbReference>
<dbReference type="SUPFAM" id="SSF103190">
    <property type="entry name" value="Sensory domain-like"/>
    <property type="match status" value="1"/>
</dbReference>
<dbReference type="Gene3D" id="6.10.340.10">
    <property type="match status" value="1"/>
</dbReference>
<evidence type="ECO:0000259" key="15">
    <source>
        <dbReference type="PROSITE" id="PS50887"/>
    </source>
</evidence>
<dbReference type="InterPro" id="IPR001610">
    <property type="entry name" value="PAC"/>
</dbReference>
<dbReference type="GO" id="GO:0005524">
    <property type="term" value="F:ATP binding"/>
    <property type="evidence" value="ECO:0007669"/>
    <property type="project" value="UniProtKB-KW"/>
</dbReference>
<dbReference type="InterPro" id="IPR035919">
    <property type="entry name" value="EAL_sf"/>
</dbReference>
<dbReference type="Pfam" id="PF00563">
    <property type="entry name" value="EAL"/>
    <property type="match status" value="1"/>
</dbReference>
<dbReference type="Pfam" id="PF00990">
    <property type="entry name" value="GGDEF"/>
    <property type="match status" value="1"/>
</dbReference>
<dbReference type="Gene3D" id="3.20.20.450">
    <property type="entry name" value="EAL domain"/>
    <property type="match status" value="1"/>
</dbReference>
<keyword evidence="5" id="KW-0808">Transferase</keyword>